<name>A0A0N9NIJ2_9ACTN</name>
<evidence type="ECO:0000256" key="1">
    <source>
        <dbReference type="SAM" id="MobiDB-lite"/>
    </source>
</evidence>
<reference evidence="3 4" key="2">
    <citation type="journal article" date="2017" name="Int. J. Syst. Evol. Microbiol.">
        <title>Gordonia phthalatica sp. nov., a di-n-butyl phthalate-degrading bacterium isolated from activated sludge.</title>
        <authorList>
            <person name="Jin D."/>
            <person name="Kong X."/>
            <person name="Jia M."/>
            <person name="Yu X."/>
            <person name="Wang X."/>
            <person name="Zhuang X."/>
            <person name="Deng Y."/>
            <person name="Bai Z."/>
        </authorList>
    </citation>
    <scope>NUCLEOTIDE SEQUENCE [LARGE SCALE GENOMIC DNA]</scope>
    <source>
        <strain evidence="3 4">QH-11</strain>
    </source>
</reference>
<protein>
    <recommendedName>
        <fullName evidence="5">DUF4232 domain-containing protein</fullName>
    </recommendedName>
</protein>
<dbReference type="Proteomes" id="UP000063789">
    <property type="component" value="Chromosome"/>
</dbReference>
<evidence type="ECO:0000313" key="4">
    <source>
        <dbReference type="Proteomes" id="UP000063789"/>
    </source>
</evidence>
<evidence type="ECO:0000256" key="2">
    <source>
        <dbReference type="SAM" id="SignalP"/>
    </source>
</evidence>
<dbReference type="RefSeq" id="WP_062393799.1">
    <property type="nucleotide sequence ID" value="NZ_CP011853.1"/>
</dbReference>
<gene>
    <name evidence="3" type="ORF">ACH46_15990</name>
</gene>
<proteinExistence type="predicted"/>
<reference evidence="4" key="1">
    <citation type="submission" date="2015-06" db="EMBL/GenBank/DDBJ databases">
        <title>Complete genome sequence and metabolic analysis of phthalate degradation pathway in Gordonia sp. QH-11.</title>
        <authorList>
            <person name="Jin D."/>
            <person name="Kong X."/>
            <person name="Bai Z."/>
        </authorList>
    </citation>
    <scope>NUCLEOTIDE SEQUENCE [LARGE SCALE GENOMIC DNA]</scope>
    <source>
        <strain evidence="4">QH-11</strain>
    </source>
</reference>
<organism evidence="3 4">
    <name type="scientific">Gordonia phthalatica</name>
    <dbReference type="NCBI Taxonomy" id="1136941"/>
    <lineage>
        <taxon>Bacteria</taxon>
        <taxon>Bacillati</taxon>
        <taxon>Actinomycetota</taxon>
        <taxon>Actinomycetes</taxon>
        <taxon>Mycobacteriales</taxon>
        <taxon>Gordoniaceae</taxon>
        <taxon>Gordonia</taxon>
    </lineage>
</organism>
<dbReference type="OrthoDB" id="4773520at2"/>
<accession>A0A0N9NIJ2</accession>
<dbReference type="AlphaFoldDB" id="A0A0N9NIJ2"/>
<feature type="signal peptide" evidence="2">
    <location>
        <begin position="1"/>
        <end position="31"/>
    </location>
</feature>
<dbReference type="KEGG" id="goq:ACH46_15990"/>
<keyword evidence="2" id="KW-0732">Signal</keyword>
<dbReference type="STRING" id="1136941.ACH46_15990"/>
<keyword evidence="4" id="KW-1185">Reference proteome</keyword>
<evidence type="ECO:0000313" key="3">
    <source>
        <dbReference type="EMBL" id="ALG85707.1"/>
    </source>
</evidence>
<dbReference type="PATRIC" id="fig|1136941.3.peg.3267"/>
<sequence>MEISVLSSTAARGISTALLVGAAGAALTGLAAGESAAAVGDNLPGSCQKFSQDSGATWGDATVITWNTADRPVPGSEIRQAAFQVKNICDTPAKFQVYAGDWAVSNGGAATVRANAGTARGVVKQLAGTPGILLVETGRLSKDKPISVEFFIGIPASTTQQGFTITPDWGTALEEVSADAPVDPGGNGGTGGSGSLDGVTGSSSGSLGDLVGGLFGSGSAASAGTTLKAPTVVAAR</sequence>
<evidence type="ECO:0008006" key="5">
    <source>
        <dbReference type="Google" id="ProtNLM"/>
    </source>
</evidence>
<feature type="compositionally biased region" description="Gly residues" evidence="1">
    <location>
        <begin position="185"/>
        <end position="195"/>
    </location>
</feature>
<feature type="region of interest" description="Disordered" evidence="1">
    <location>
        <begin position="178"/>
        <end position="201"/>
    </location>
</feature>
<feature type="chain" id="PRO_5038815008" description="DUF4232 domain-containing protein" evidence="2">
    <location>
        <begin position="32"/>
        <end position="236"/>
    </location>
</feature>
<dbReference type="EMBL" id="CP011853">
    <property type="protein sequence ID" value="ALG85707.1"/>
    <property type="molecule type" value="Genomic_DNA"/>
</dbReference>